<name>A0ABD2U809_9SOLN</name>
<protein>
    <recommendedName>
        <fullName evidence="4">Cystatin domain-containing protein</fullName>
    </recommendedName>
</protein>
<sequence>MENRQQPQGGSASSEERKKGGCAGGCTEGSRKKMTEDEFYKFIKEGNGYLCGRKRGPVNIRDCDVDLPTGASLKHRSQFKEIWERYFNQLSSTNGMDLDTFPGDAEVANTLPFNLNAFKEEDKEYQLIMDLAQLAIEEYNKESTLYKYKLLKIEKLNGRLTGYMEYFMTVKVQNLTLGTVYETFQVHAGAHPADCSKRVFSCLPKGGALPSVEEVSVDTVQSKPFLSSVTE</sequence>
<dbReference type="InterPro" id="IPR006462">
    <property type="entry name" value="MS5"/>
</dbReference>
<dbReference type="SUPFAM" id="SSF54403">
    <property type="entry name" value="Cystatin/monellin"/>
    <property type="match status" value="1"/>
</dbReference>
<evidence type="ECO:0000256" key="1">
    <source>
        <dbReference type="SAM" id="MobiDB-lite"/>
    </source>
</evidence>
<evidence type="ECO:0008006" key="4">
    <source>
        <dbReference type="Google" id="ProtNLM"/>
    </source>
</evidence>
<dbReference type="PANTHER" id="PTHR31260">
    <property type="entry name" value="CYSTATIN/MONELLIN SUPERFAMILY PROTEIN"/>
    <property type="match status" value="1"/>
</dbReference>
<dbReference type="EMBL" id="JBJKTR010000007">
    <property type="protein sequence ID" value="KAL3363722.1"/>
    <property type="molecule type" value="Genomic_DNA"/>
</dbReference>
<dbReference type="InterPro" id="IPR046350">
    <property type="entry name" value="Cystatin_sf"/>
</dbReference>
<feature type="compositionally biased region" description="Polar residues" evidence="1">
    <location>
        <begin position="1"/>
        <end position="13"/>
    </location>
</feature>
<dbReference type="AlphaFoldDB" id="A0ABD2U809"/>
<evidence type="ECO:0000313" key="3">
    <source>
        <dbReference type="Proteomes" id="UP001627284"/>
    </source>
</evidence>
<reference evidence="2 3" key="1">
    <citation type="submission" date="2024-05" db="EMBL/GenBank/DDBJ databases">
        <title>De novo assembly of an allotetraploid wild potato.</title>
        <authorList>
            <person name="Hosaka A.J."/>
        </authorList>
    </citation>
    <scope>NUCLEOTIDE SEQUENCE [LARGE SCALE GENOMIC DNA]</scope>
    <source>
        <tissue evidence="2">Young leaves</tissue>
    </source>
</reference>
<keyword evidence="3" id="KW-1185">Reference proteome</keyword>
<proteinExistence type="predicted"/>
<organism evidence="2 3">
    <name type="scientific">Solanum stoloniferum</name>
    <dbReference type="NCBI Taxonomy" id="62892"/>
    <lineage>
        <taxon>Eukaryota</taxon>
        <taxon>Viridiplantae</taxon>
        <taxon>Streptophyta</taxon>
        <taxon>Embryophyta</taxon>
        <taxon>Tracheophyta</taxon>
        <taxon>Spermatophyta</taxon>
        <taxon>Magnoliopsida</taxon>
        <taxon>eudicotyledons</taxon>
        <taxon>Gunneridae</taxon>
        <taxon>Pentapetalae</taxon>
        <taxon>asterids</taxon>
        <taxon>lamiids</taxon>
        <taxon>Solanales</taxon>
        <taxon>Solanaceae</taxon>
        <taxon>Solanoideae</taxon>
        <taxon>Solaneae</taxon>
        <taxon>Solanum</taxon>
    </lineage>
</organism>
<comment type="caution">
    <text evidence="2">The sequence shown here is derived from an EMBL/GenBank/DDBJ whole genome shotgun (WGS) entry which is preliminary data.</text>
</comment>
<dbReference type="Gene3D" id="3.10.450.10">
    <property type="match status" value="1"/>
</dbReference>
<accession>A0ABD2U809</accession>
<gene>
    <name evidence="2" type="ORF">AABB24_012781</name>
</gene>
<dbReference type="PANTHER" id="PTHR31260:SF66">
    <property type="entry name" value="CYSTATIN DOMAIN-CONTAINING PROTEIN"/>
    <property type="match status" value="1"/>
</dbReference>
<feature type="region of interest" description="Disordered" evidence="1">
    <location>
        <begin position="1"/>
        <end position="28"/>
    </location>
</feature>
<evidence type="ECO:0000313" key="2">
    <source>
        <dbReference type="EMBL" id="KAL3363722.1"/>
    </source>
</evidence>
<dbReference type="Proteomes" id="UP001627284">
    <property type="component" value="Unassembled WGS sequence"/>
</dbReference>